<evidence type="ECO:0000313" key="4">
    <source>
        <dbReference type="Proteomes" id="UP000002432"/>
    </source>
</evidence>
<gene>
    <name evidence="3" type="ordered locus">Acid345_1579</name>
</gene>
<dbReference type="STRING" id="204669.Acid345_1579"/>
<dbReference type="AlphaFoldDB" id="Q1IRB9"/>
<keyword evidence="4" id="KW-1185">Reference proteome</keyword>
<proteinExistence type="predicted"/>
<feature type="region of interest" description="Disordered" evidence="1">
    <location>
        <begin position="83"/>
        <end position="117"/>
    </location>
</feature>
<accession>Q1IRB9</accession>
<dbReference type="OrthoDB" id="115912at2"/>
<protein>
    <submittedName>
        <fullName evidence="3">Uncharacterized protein</fullName>
    </submittedName>
</protein>
<feature type="compositionally biased region" description="Pro residues" evidence="1">
    <location>
        <begin position="106"/>
        <end position="117"/>
    </location>
</feature>
<dbReference type="KEGG" id="aba:Acid345_1579"/>
<dbReference type="RefSeq" id="WP_011522383.1">
    <property type="nucleotide sequence ID" value="NC_008009.1"/>
</dbReference>
<reference evidence="3 4" key="1">
    <citation type="journal article" date="2009" name="Appl. Environ. Microbiol.">
        <title>Three genomes from the phylum Acidobacteria provide insight into the lifestyles of these microorganisms in soils.</title>
        <authorList>
            <person name="Ward N.L."/>
            <person name="Challacombe J.F."/>
            <person name="Janssen P.H."/>
            <person name="Henrissat B."/>
            <person name="Coutinho P.M."/>
            <person name="Wu M."/>
            <person name="Xie G."/>
            <person name="Haft D.H."/>
            <person name="Sait M."/>
            <person name="Badger J."/>
            <person name="Barabote R.D."/>
            <person name="Bradley B."/>
            <person name="Brettin T.S."/>
            <person name="Brinkac L.M."/>
            <person name="Bruce D."/>
            <person name="Creasy T."/>
            <person name="Daugherty S.C."/>
            <person name="Davidsen T.M."/>
            <person name="DeBoy R.T."/>
            <person name="Detter J.C."/>
            <person name="Dodson R.J."/>
            <person name="Durkin A.S."/>
            <person name="Ganapathy A."/>
            <person name="Gwinn-Giglio M."/>
            <person name="Han C.S."/>
            <person name="Khouri H."/>
            <person name="Kiss H."/>
            <person name="Kothari S.P."/>
            <person name="Madupu R."/>
            <person name="Nelson K.E."/>
            <person name="Nelson W.C."/>
            <person name="Paulsen I."/>
            <person name="Penn K."/>
            <person name="Ren Q."/>
            <person name="Rosovitz M.J."/>
            <person name="Selengut J.D."/>
            <person name="Shrivastava S."/>
            <person name="Sullivan S.A."/>
            <person name="Tapia R."/>
            <person name="Thompson L.S."/>
            <person name="Watkins K.L."/>
            <person name="Yang Q."/>
            <person name="Yu C."/>
            <person name="Zafar N."/>
            <person name="Zhou L."/>
            <person name="Kuske C.R."/>
        </authorList>
    </citation>
    <scope>NUCLEOTIDE SEQUENCE [LARGE SCALE GENOMIC DNA]</scope>
    <source>
        <strain evidence="3 4">Ellin345</strain>
    </source>
</reference>
<feature type="transmembrane region" description="Helical" evidence="2">
    <location>
        <begin position="12"/>
        <end position="30"/>
    </location>
</feature>
<dbReference type="EMBL" id="CP000360">
    <property type="protein sequence ID" value="ABF40581.1"/>
    <property type="molecule type" value="Genomic_DNA"/>
</dbReference>
<evidence type="ECO:0000256" key="1">
    <source>
        <dbReference type="SAM" id="MobiDB-lite"/>
    </source>
</evidence>
<sequence length="185" mass="20043">MRVGAESKKKTIVAITLFSLALLAVVYELWPPSQPAATPATTGAETKGHVSPVFSKLDPSLRLDLLKGSEEVAYSGSGRDIFHSAAAPDIPKPDDPIRGRDETKATPPPPAVHQNPPIPLKFYGFASSNNKKQIFLAQGEDVFVAKEGDIVKGRYKVLRVGDKNVEIQDVLQNYSQQIPLTLPNS</sequence>
<organism evidence="3 4">
    <name type="scientific">Koribacter versatilis (strain Ellin345)</name>
    <dbReference type="NCBI Taxonomy" id="204669"/>
    <lineage>
        <taxon>Bacteria</taxon>
        <taxon>Pseudomonadati</taxon>
        <taxon>Acidobacteriota</taxon>
        <taxon>Terriglobia</taxon>
        <taxon>Terriglobales</taxon>
        <taxon>Candidatus Korobacteraceae</taxon>
        <taxon>Candidatus Korobacter</taxon>
    </lineage>
</organism>
<dbReference type="eggNOG" id="ENOG50333TN">
    <property type="taxonomic scope" value="Bacteria"/>
</dbReference>
<keyword evidence="2" id="KW-0472">Membrane</keyword>
<dbReference type="Proteomes" id="UP000002432">
    <property type="component" value="Chromosome"/>
</dbReference>
<dbReference type="EnsemblBacteria" id="ABF40581">
    <property type="protein sequence ID" value="ABF40581"/>
    <property type="gene ID" value="Acid345_1579"/>
</dbReference>
<name>Q1IRB9_KORVE</name>
<feature type="compositionally biased region" description="Basic and acidic residues" evidence="1">
    <location>
        <begin position="91"/>
        <end position="104"/>
    </location>
</feature>
<keyword evidence="2" id="KW-1133">Transmembrane helix</keyword>
<keyword evidence="2" id="KW-0812">Transmembrane</keyword>
<dbReference type="HOGENOM" id="CLU_1336975_0_0_0"/>
<evidence type="ECO:0000256" key="2">
    <source>
        <dbReference type="SAM" id="Phobius"/>
    </source>
</evidence>
<evidence type="ECO:0000313" key="3">
    <source>
        <dbReference type="EMBL" id="ABF40581.1"/>
    </source>
</evidence>